<proteinExistence type="inferred from homology"/>
<keyword evidence="6" id="KW-1185">Reference proteome</keyword>
<dbReference type="OrthoDB" id="1922221at2759"/>
<evidence type="ECO:0000256" key="2">
    <source>
        <dbReference type="ARBA" id="ARBA00022448"/>
    </source>
</evidence>
<keyword evidence="3" id="KW-0653">Protein transport</keyword>
<dbReference type="GO" id="GO:0015031">
    <property type="term" value="P:protein transport"/>
    <property type="evidence" value="ECO:0007669"/>
    <property type="project" value="UniProtKB-KW"/>
</dbReference>
<name>A0A8T0TEX9_PANVG</name>
<dbReference type="GO" id="GO:0000145">
    <property type="term" value="C:exocyst"/>
    <property type="evidence" value="ECO:0007669"/>
    <property type="project" value="InterPro"/>
</dbReference>
<evidence type="ECO:0000259" key="4">
    <source>
        <dbReference type="Pfam" id="PF03081"/>
    </source>
</evidence>
<dbReference type="PANTHER" id="PTHR12542">
    <property type="entry name" value="EXOCYST COMPLEX PROTEIN EXO70"/>
    <property type="match status" value="1"/>
</dbReference>
<feature type="domain" description="Exocyst complex subunit Exo70 C-terminal" evidence="4">
    <location>
        <begin position="238"/>
        <end position="600"/>
    </location>
</feature>
<protein>
    <recommendedName>
        <fullName evidence="3">Exocyst subunit Exo70 family protein</fullName>
    </recommendedName>
</protein>
<comment type="similarity">
    <text evidence="1 3">Belongs to the EXO70 family.</text>
</comment>
<evidence type="ECO:0000313" key="5">
    <source>
        <dbReference type="EMBL" id="KAG2610372.1"/>
    </source>
</evidence>
<keyword evidence="2 3" id="KW-0813">Transport</keyword>
<accession>A0A8T0TEX9</accession>
<gene>
    <name evidence="5" type="ORF">PVAP13_4KG229300</name>
</gene>
<dbReference type="SUPFAM" id="SSF74788">
    <property type="entry name" value="Cullin repeat-like"/>
    <property type="match status" value="1"/>
</dbReference>
<dbReference type="EMBL" id="CM029043">
    <property type="protein sequence ID" value="KAG2610372.1"/>
    <property type="molecule type" value="Genomic_DNA"/>
</dbReference>
<evidence type="ECO:0000256" key="1">
    <source>
        <dbReference type="ARBA" id="ARBA00006756"/>
    </source>
</evidence>
<keyword evidence="3" id="KW-0268">Exocytosis</keyword>
<dbReference type="PANTHER" id="PTHR12542:SF113">
    <property type="entry name" value="EXOCYST SUBUNIT EXO70 FAMILY PROTEIN"/>
    <property type="match status" value="1"/>
</dbReference>
<dbReference type="InterPro" id="IPR046364">
    <property type="entry name" value="Exo70_C"/>
</dbReference>
<organism evidence="5 6">
    <name type="scientific">Panicum virgatum</name>
    <name type="common">Blackwell switchgrass</name>
    <dbReference type="NCBI Taxonomy" id="38727"/>
    <lineage>
        <taxon>Eukaryota</taxon>
        <taxon>Viridiplantae</taxon>
        <taxon>Streptophyta</taxon>
        <taxon>Embryophyta</taxon>
        <taxon>Tracheophyta</taxon>
        <taxon>Spermatophyta</taxon>
        <taxon>Magnoliopsida</taxon>
        <taxon>Liliopsida</taxon>
        <taxon>Poales</taxon>
        <taxon>Poaceae</taxon>
        <taxon>PACMAD clade</taxon>
        <taxon>Panicoideae</taxon>
        <taxon>Panicodae</taxon>
        <taxon>Paniceae</taxon>
        <taxon>Panicinae</taxon>
        <taxon>Panicum</taxon>
        <taxon>Panicum sect. Hiantes</taxon>
    </lineage>
</organism>
<dbReference type="InterPro" id="IPR004140">
    <property type="entry name" value="Exo70"/>
</dbReference>
<dbReference type="GO" id="GO:0005546">
    <property type="term" value="F:phosphatidylinositol-4,5-bisphosphate binding"/>
    <property type="evidence" value="ECO:0007669"/>
    <property type="project" value="InterPro"/>
</dbReference>
<comment type="caution">
    <text evidence="5">The sequence shown here is derived from an EMBL/GenBank/DDBJ whole genome shotgun (WGS) entry which is preliminary data.</text>
</comment>
<dbReference type="InterPro" id="IPR016159">
    <property type="entry name" value="Cullin_repeat-like_dom_sf"/>
</dbReference>
<comment type="function">
    <text evidence="3">Component of the exocyst complex.</text>
</comment>
<reference evidence="5" key="1">
    <citation type="submission" date="2020-05" db="EMBL/GenBank/DDBJ databases">
        <title>WGS assembly of Panicum virgatum.</title>
        <authorList>
            <person name="Lovell J.T."/>
            <person name="Jenkins J."/>
            <person name="Shu S."/>
            <person name="Juenger T.E."/>
            <person name="Schmutz J."/>
        </authorList>
    </citation>
    <scope>NUCLEOTIDE SEQUENCE</scope>
    <source>
        <strain evidence="5">AP13</strain>
    </source>
</reference>
<evidence type="ECO:0000313" key="6">
    <source>
        <dbReference type="Proteomes" id="UP000823388"/>
    </source>
</evidence>
<dbReference type="GO" id="GO:0006887">
    <property type="term" value="P:exocytosis"/>
    <property type="evidence" value="ECO:0007669"/>
    <property type="project" value="UniProtKB-KW"/>
</dbReference>
<evidence type="ECO:0000256" key="3">
    <source>
        <dbReference type="RuleBase" id="RU365026"/>
    </source>
</evidence>
<sequence length="605" mass="67597">MAVRSPGIGDLEGPIAEQEDLVHRRLEAAEEAVERWWSRAGSDAGGGGVSDSPELAAAVRELISLCSDGGSGGQRAKMALQVAMMHLEDEFRQVLISGTYFLPTDSLQASLYDNIAVPARSLSFSSFPNLEALSISSFSFTATTDDSRTYCSGFTRDSVSMEKLQLYLIDPEASNLLMEIAELIFLAGHVPNICHVYSETRHNTLMQCLCLLGVQSEHAAATAEDGCSMQLDSHKVKLWIQGLKIFVGTILPEERRACAHIFGCNSMVEQDCFTRATTRCTQQLLAVGNAIAQAKERDYEKVPLILEMYEELATLQPSLQDLLFGDAKDVISQEASTLLGKLGEAALGLLLDFLSLQLNHDLDEKTALDGSILSLTQFVMGFTKVLSEYNGSLNIILPLEEEDAGDSKKRTSVAPWELYVLRLLSHLHLRIVEKSEFYKDERLRYIFLMNNAMYVLEHSHSSVLGISLRDNQTHEKLVLLVEEYATAYLRATWFPALFHLKGTREVFILGKGKDMMKEVKDVKEGFKNFNSAFEEISRVQTTWKVPNPQLRQHLRIIILNQVVPAYSTYVGRYSSVIHNNSVSKSKYIKYIPNDIENIVLDLFEG</sequence>
<dbReference type="AlphaFoldDB" id="A0A8T0TEX9"/>
<dbReference type="Proteomes" id="UP000823388">
    <property type="component" value="Chromosome 4K"/>
</dbReference>
<dbReference type="Pfam" id="PF03081">
    <property type="entry name" value="Exo70_C"/>
    <property type="match status" value="1"/>
</dbReference>
<dbReference type="Gene3D" id="1.20.1280.170">
    <property type="entry name" value="Exocyst complex component Exo70"/>
    <property type="match status" value="1"/>
</dbReference>